<dbReference type="Proteomes" id="UP000186919">
    <property type="component" value="Unassembled WGS sequence"/>
</dbReference>
<dbReference type="GO" id="GO:0046872">
    <property type="term" value="F:metal ion binding"/>
    <property type="evidence" value="ECO:0007669"/>
    <property type="project" value="UniProtKB-KW"/>
</dbReference>
<evidence type="ECO:0000256" key="1">
    <source>
        <dbReference type="ARBA" id="ARBA00004651"/>
    </source>
</evidence>
<evidence type="ECO:0000256" key="10">
    <source>
        <dbReference type="HAMAP-Rule" id="MF_00454"/>
    </source>
</evidence>
<evidence type="ECO:0000256" key="6">
    <source>
        <dbReference type="ARBA" id="ARBA00023303"/>
    </source>
</evidence>
<feature type="transmembrane region" description="Helical" evidence="10">
    <location>
        <begin position="63"/>
        <end position="82"/>
    </location>
</feature>
<evidence type="ECO:0000256" key="8">
    <source>
        <dbReference type="ARBA" id="ARBA00035585"/>
    </source>
</evidence>
<dbReference type="GO" id="GO:0140114">
    <property type="term" value="P:cellular detoxification of fluoride"/>
    <property type="evidence" value="ECO:0007669"/>
    <property type="project" value="UniProtKB-UniRule"/>
</dbReference>
<evidence type="ECO:0000256" key="9">
    <source>
        <dbReference type="ARBA" id="ARBA00049940"/>
    </source>
</evidence>
<keyword evidence="4 10" id="KW-1133">Transmembrane helix</keyword>
<comment type="subcellular location">
    <subcellularLocation>
        <location evidence="1 10">Cell membrane</location>
        <topology evidence="1 10">Multi-pass membrane protein</topology>
    </subcellularLocation>
</comment>
<evidence type="ECO:0000256" key="5">
    <source>
        <dbReference type="ARBA" id="ARBA00023136"/>
    </source>
</evidence>
<feature type="transmembrane region" description="Helical" evidence="10">
    <location>
        <begin position="102"/>
        <end position="122"/>
    </location>
</feature>
<evidence type="ECO:0000256" key="4">
    <source>
        <dbReference type="ARBA" id="ARBA00022989"/>
    </source>
</evidence>
<comment type="function">
    <text evidence="9 10">Fluoride-specific ion channel. Important for reducing fluoride concentration in the cell, thus reducing its toxicity.</text>
</comment>
<evidence type="ECO:0000313" key="11">
    <source>
        <dbReference type="EMBL" id="OAT68064.1"/>
    </source>
</evidence>
<reference evidence="11 12" key="1">
    <citation type="submission" date="2016-01" db="EMBL/GenBank/DDBJ databases">
        <title>Mycobacterium immunogenum strain CD11_6 genome sequencing and assembly.</title>
        <authorList>
            <person name="Kaur G."/>
            <person name="Nair G.R."/>
            <person name="Mayilraj S."/>
        </authorList>
    </citation>
    <scope>NUCLEOTIDE SEQUENCE [LARGE SCALE GENOMIC DNA]</scope>
    <source>
        <strain evidence="11 12">CD11-6</strain>
    </source>
</reference>
<keyword evidence="10" id="KW-0915">Sodium</keyword>
<comment type="caution">
    <text evidence="11">The sequence shown here is derived from an EMBL/GenBank/DDBJ whole genome shotgun (WGS) entry which is preliminary data.</text>
</comment>
<feature type="binding site" evidence="10">
    <location>
        <position position="76"/>
    </location>
    <ligand>
        <name>Na(+)</name>
        <dbReference type="ChEBI" id="CHEBI:29101"/>
        <note>structural</note>
    </ligand>
</feature>
<dbReference type="GO" id="GO:0005886">
    <property type="term" value="C:plasma membrane"/>
    <property type="evidence" value="ECO:0007669"/>
    <property type="project" value="UniProtKB-SubCell"/>
</dbReference>
<keyword evidence="5 10" id="KW-0472">Membrane</keyword>
<dbReference type="Pfam" id="PF02537">
    <property type="entry name" value="CRCB"/>
    <property type="match status" value="1"/>
</dbReference>
<keyword evidence="10" id="KW-0406">Ion transport</keyword>
<keyword evidence="2 10" id="KW-1003">Cell membrane</keyword>
<evidence type="ECO:0000313" key="12">
    <source>
        <dbReference type="Proteomes" id="UP000186919"/>
    </source>
</evidence>
<organism evidence="11 12">
    <name type="scientific">Mycobacteroides immunogenum</name>
    <dbReference type="NCBI Taxonomy" id="83262"/>
    <lineage>
        <taxon>Bacteria</taxon>
        <taxon>Bacillati</taxon>
        <taxon>Actinomycetota</taxon>
        <taxon>Actinomycetes</taxon>
        <taxon>Mycobacteriales</taxon>
        <taxon>Mycobacteriaceae</taxon>
        <taxon>Mycobacteroides</taxon>
    </lineage>
</organism>
<keyword evidence="3 10" id="KW-0812">Transmembrane</keyword>
<gene>
    <name evidence="10" type="primary">fluC</name>
    <name evidence="10" type="synonym">crcB</name>
    <name evidence="11" type="ORF">AWB85_09400</name>
</gene>
<name>A0A179V8K0_9MYCO</name>
<evidence type="ECO:0000256" key="2">
    <source>
        <dbReference type="ARBA" id="ARBA00022475"/>
    </source>
</evidence>
<feature type="transmembrane region" description="Helical" evidence="10">
    <location>
        <begin position="32"/>
        <end position="56"/>
    </location>
</feature>
<dbReference type="EMBL" id="LQYE01000027">
    <property type="protein sequence ID" value="OAT68064.1"/>
    <property type="molecule type" value="Genomic_DNA"/>
</dbReference>
<keyword evidence="10" id="KW-0479">Metal-binding</keyword>
<keyword evidence="6 10" id="KW-0407">Ion channel</keyword>
<comment type="activity regulation">
    <text evidence="10">Na(+) is not transported, but it plays an essential structural role and its presence is essential for fluoride channel function.</text>
</comment>
<comment type="catalytic activity">
    <reaction evidence="8">
        <text>fluoride(in) = fluoride(out)</text>
        <dbReference type="Rhea" id="RHEA:76159"/>
        <dbReference type="ChEBI" id="CHEBI:17051"/>
    </reaction>
    <physiologicalReaction direction="left-to-right" evidence="8">
        <dbReference type="Rhea" id="RHEA:76160"/>
    </physiologicalReaction>
</comment>
<proteinExistence type="inferred from homology"/>
<dbReference type="HAMAP" id="MF_00454">
    <property type="entry name" value="FluC"/>
    <property type="match status" value="1"/>
</dbReference>
<feature type="binding site" evidence="10">
    <location>
        <position position="73"/>
    </location>
    <ligand>
        <name>Na(+)</name>
        <dbReference type="ChEBI" id="CHEBI:29101"/>
        <note>structural</note>
    </ligand>
</feature>
<protein>
    <recommendedName>
        <fullName evidence="10">Fluoride-specific ion channel FluC</fullName>
    </recommendedName>
</protein>
<dbReference type="NCBIfam" id="TIGR00494">
    <property type="entry name" value="crcB"/>
    <property type="match status" value="1"/>
</dbReference>
<evidence type="ECO:0000256" key="3">
    <source>
        <dbReference type="ARBA" id="ARBA00022692"/>
    </source>
</evidence>
<dbReference type="InterPro" id="IPR003691">
    <property type="entry name" value="FluC"/>
</dbReference>
<evidence type="ECO:0000256" key="7">
    <source>
        <dbReference type="ARBA" id="ARBA00035120"/>
    </source>
</evidence>
<comment type="similarity">
    <text evidence="7 10">Belongs to the fluoride channel Fluc/FEX (TC 1.A.43) family.</text>
</comment>
<keyword evidence="10" id="KW-0813">Transport</keyword>
<dbReference type="GO" id="GO:0062054">
    <property type="term" value="F:fluoride channel activity"/>
    <property type="evidence" value="ECO:0007669"/>
    <property type="project" value="UniProtKB-UniRule"/>
</dbReference>
<dbReference type="AlphaFoldDB" id="A0A179V8K0"/>
<dbReference type="PANTHER" id="PTHR28259:SF1">
    <property type="entry name" value="FLUORIDE EXPORT PROTEIN 1-RELATED"/>
    <property type="match status" value="1"/>
</dbReference>
<sequence length="123" mass="13024">MTVLVVVLAGALGAVLRFVVDSAVKQRWTHRFPWTTLFINLTGSALIGLLAGLVMFHHSAPQLLTVLGTGFCGGYTTFSTASVESVRLVEQRQWSLALYNTFGTLLGTVGACAAGLALGWVLA</sequence>
<accession>A0A179V8K0</accession>
<dbReference type="PANTHER" id="PTHR28259">
    <property type="entry name" value="FLUORIDE EXPORT PROTEIN 1-RELATED"/>
    <property type="match status" value="1"/>
</dbReference>